<dbReference type="AlphaFoldDB" id="A0A8K0T4Z8"/>
<evidence type="ECO:0000313" key="6">
    <source>
        <dbReference type="Proteomes" id="UP000813385"/>
    </source>
</evidence>
<feature type="domain" description="Peptidase S8/S53" evidence="2">
    <location>
        <begin position="7"/>
        <end position="316"/>
    </location>
</feature>
<feature type="domain" description="Subtilisin-like protease fibronectin type-III" evidence="4">
    <location>
        <begin position="372"/>
        <end position="473"/>
    </location>
</feature>
<reference evidence="5" key="1">
    <citation type="journal article" date="2021" name="Nat. Commun.">
        <title>Genetic determinants of endophytism in the Arabidopsis root mycobiome.</title>
        <authorList>
            <person name="Mesny F."/>
            <person name="Miyauchi S."/>
            <person name="Thiergart T."/>
            <person name="Pickel B."/>
            <person name="Atanasova L."/>
            <person name="Karlsson M."/>
            <person name="Huettel B."/>
            <person name="Barry K.W."/>
            <person name="Haridas S."/>
            <person name="Chen C."/>
            <person name="Bauer D."/>
            <person name="Andreopoulos W."/>
            <person name="Pangilinan J."/>
            <person name="LaButti K."/>
            <person name="Riley R."/>
            <person name="Lipzen A."/>
            <person name="Clum A."/>
            <person name="Drula E."/>
            <person name="Henrissat B."/>
            <person name="Kohler A."/>
            <person name="Grigoriev I.V."/>
            <person name="Martin F.M."/>
            <person name="Hacquard S."/>
        </authorList>
    </citation>
    <scope>NUCLEOTIDE SEQUENCE</scope>
    <source>
        <strain evidence="5">MPI-CAGE-AT-0016</strain>
    </source>
</reference>
<dbReference type="GO" id="GO:0006508">
    <property type="term" value="P:proteolysis"/>
    <property type="evidence" value="ECO:0007669"/>
    <property type="project" value="InterPro"/>
</dbReference>
<dbReference type="EMBL" id="JAGPXD010000005">
    <property type="protein sequence ID" value="KAH7353322.1"/>
    <property type="molecule type" value="Genomic_DNA"/>
</dbReference>
<dbReference type="GO" id="GO:0004252">
    <property type="term" value="F:serine-type endopeptidase activity"/>
    <property type="evidence" value="ECO:0007669"/>
    <property type="project" value="InterPro"/>
</dbReference>
<dbReference type="InterPro" id="IPR041469">
    <property type="entry name" value="Subtilisin-like_FN3"/>
</dbReference>
<dbReference type="Pfam" id="PF00082">
    <property type="entry name" value="Peptidase_S8"/>
    <property type="match status" value="1"/>
</dbReference>
<proteinExistence type="inferred from homology"/>
<name>A0A8K0T4Z8_9PEZI</name>
<dbReference type="OrthoDB" id="206201at2759"/>
<evidence type="ECO:0000313" key="5">
    <source>
        <dbReference type="EMBL" id="KAH7353322.1"/>
    </source>
</evidence>
<evidence type="ECO:0000259" key="2">
    <source>
        <dbReference type="Pfam" id="PF00082"/>
    </source>
</evidence>
<dbReference type="PROSITE" id="PS51892">
    <property type="entry name" value="SUBTILASE"/>
    <property type="match status" value="1"/>
</dbReference>
<comment type="similarity">
    <text evidence="1">Belongs to the peptidase S8 family.</text>
</comment>
<comment type="caution">
    <text evidence="5">The sequence shown here is derived from an EMBL/GenBank/DDBJ whole genome shotgun (WGS) entry which is preliminary data.</text>
</comment>
<dbReference type="Gene3D" id="3.40.50.200">
    <property type="entry name" value="Peptidase S8/S53 domain"/>
    <property type="match status" value="1"/>
</dbReference>
<dbReference type="InterPro" id="IPR003137">
    <property type="entry name" value="PA_domain"/>
</dbReference>
<evidence type="ECO:0000256" key="1">
    <source>
        <dbReference type="PROSITE-ProRule" id="PRU01240"/>
    </source>
</evidence>
<dbReference type="Pfam" id="PF17766">
    <property type="entry name" value="fn3_6"/>
    <property type="match status" value="1"/>
</dbReference>
<dbReference type="Gene3D" id="3.50.30.30">
    <property type="match status" value="1"/>
</dbReference>
<dbReference type="Gene3D" id="2.60.40.2310">
    <property type="match status" value="1"/>
</dbReference>
<dbReference type="InterPro" id="IPR045051">
    <property type="entry name" value="SBT"/>
</dbReference>
<sequence length="478" mass="49643">MLQGGFAAMEKGIFVAMSAGNSGPGPATASNLAPWVLTVAASSLDRDFPATVALGDGQNFTGVSLYSDGSVPGVKPLTTALPLIAGANAAVANGTAADSNLCLEGSLDPAKVAGKVVVCVRGNNGRVAKGGVVRDAGGSGMVVINSAATGEELIADAHILPALHLGFTDGSKVLEYAKTEGASAFLAFDGTKLGVPAPKMAAFSSRGPALPVPWLLKPDITGPGVSILAAWAGEGPTGLAEDTRNVDFNVISGTSMSCPHLSGVAAYIMARRPDWSISAIRSAIMTTAYTTLKGTEEPIVDSSDLGPADPFAYGNGHVDPTAALDPGLVYEVTADDYLDFLCAVDPNDDFAAQISRSSFTCDKAKTYNPNHLNYPSFSTVYDTKSDNRCAYKTRFKRTVTNVGGAGTYKVDVKLDNPEGVFVSVEPETLTFTKAGEKQDFDVVVRLAKNVTADGFSFGRLTWSDGKHTVGSSMSFLWL</sequence>
<dbReference type="FunFam" id="3.50.30.30:FF:000005">
    <property type="entry name" value="subtilisin-like protease SBT1.5"/>
    <property type="match status" value="1"/>
</dbReference>
<dbReference type="InterPro" id="IPR036852">
    <property type="entry name" value="Peptidase_S8/S53_dom_sf"/>
</dbReference>
<dbReference type="InterPro" id="IPR000209">
    <property type="entry name" value="Peptidase_S8/S53_dom"/>
</dbReference>
<dbReference type="SUPFAM" id="SSF52743">
    <property type="entry name" value="Subtilisin-like"/>
    <property type="match status" value="1"/>
</dbReference>
<accession>A0A8K0T4Z8</accession>
<dbReference type="Pfam" id="PF02225">
    <property type="entry name" value="PA"/>
    <property type="match status" value="1"/>
</dbReference>
<feature type="domain" description="PA" evidence="3">
    <location>
        <begin position="98"/>
        <end position="171"/>
    </location>
</feature>
<dbReference type="CDD" id="cd02120">
    <property type="entry name" value="PA_subtilisin_like"/>
    <property type="match status" value="1"/>
</dbReference>
<dbReference type="PANTHER" id="PTHR10795">
    <property type="entry name" value="PROPROTEIN CONVERTASE SUBTILISIN/KEXIN"/>
    <property type="match status" value="1"/>
</dbReference>
<organism evidence="5 6">
    <name type="scientific">Plectosphaerella cucumerina</name>
    <dbReference type="NCBI Taxonomy" id="40658"/>
    <lineage>
        <taxon>Eukaryota</taxon>
        <taxon>Fungi</taxon>
        <taxon>Dikarya</taxon>
        <taxon>Ascomycota</taxon>
        <taxon>Pezizomycotina</taxon>
        <taxon>Sordariomycetes</taxon>
        <taxon>Hypocreomycetidae</taxon>
        <taxon>Glomerellales</taxon>
        <taxon>Plectosphaerellaceae</taxon>
        <taxon>Plectosphaerella</taxon>
    </lineage>
</organism>
<evidence type="ECO:0000259" key="3">
    <source>
        <dbReference type="Pfam" id="PF02225"/>
    </source>
</evidence>
<dbReference type="Proteomes" id="UP000813385">
    <property type="component" value="Unassembled WGS sequence"/>
</dbReference>
<protein>
    <submittedName>
        <fullName evidence="5">Peptidase S8/S53 domain-containing protein</fullName>
    </submittedName>
</protein>
<gene>
    <name evidence="5" type="ORF">B0T11DRAFT_286636</name>
</gene>
<comment type="caution">
    <text evidence="1">Lacks conserved residue(s) required for the propagation of feature annotation.</text>
</comment>
<keyword evidence="6" id="KW-1185">Reference proteome</keyword>
<evidence type="ECO:0000259" key="4">
    <source>
        <dbReference type="Pfam" id="PF17766"/>
    </source>
</evidence>